<proteinExistence type="inferred from homology"/>
<comment type="similarity">
    <text evidence="2">Belongs to the sphingosine N-acyltransferase family.</text>
</comment>
<gene>
    <name evidence="9" type="ORF">LY90DRAFT_666898</name>
</gene>
<dbReference type="AlphaFoldDB" id="A0A1Y2EMN9"/>
<feature type="transmembrane region" description="Helical" evidence="7">
    <location>
        <begin position="263"/>
        <end position="282"/>
    </location>
</feature>
<evidence type="ECO:0000259" key="8">
    <source>
        <dbReference type="SMART" id="SM00724"/>
    </source>
</evidence>
<evidence type="ECO:0000256" key="4">
    <source>
        <dbReference type="ARBA" id="ARBA00022989"/>
    </source>
</evidence>
<dbReference type="GO" id="GO:0016020">
    <property type="term" value="C:membrane"/>
    <property type="evidence" value="ECO:0007669"/>
    <property type="project" value="UniProtKB-SubCell"/>
</dbReference>
<feature type="transmembrane region" description="Helical" evidence="7">
    <location>
        <begin position="182"/>
        <end position="200"/>
    </location>
</feature>
<evidence type="ECO:0000256" key="6">
    <source>
        <dbReference type="SAM" id="MobiDB-lite"/>
    </source>
</evidence>
<dbReference type="GO" id="GO:0046513">
    <property type="term" value="P:ceramide biosynthetic process"/>
    <property type="evidence" value="ECO:0007669"/>
    <property type="project" value="InterPro"/>
</dbReference>
<feature type="compositionally biased region" description="Basic residues" evidence="6">
    <location>
        <begin position="362"/>
        <end position="372"/>
    </location>
</feature>
<keyword evidence="4 7" id="KW-1133">Transmembrane helix</keyword>
<keyword evidence="10" id="KW-1185">Reference proteome</keyword>
<feature type="transmembrane region" description="Helical" evidence="7">
    <location>
        <begin position="302"/>
        <end position="327"/>
    </location>
</feature>
<keyword evidence="5 7" id="KW-0472">Membrane</keyword>
<evidence type="ECO:0000313" key="9">
    <source>
        <dbReference type="EMBL" id="ORY72789.1"/>
    </source>
</evidence>
<dbReference type="SMART" id="SM00724">
    <property type="entry name" value="TLC"/>
    <property type="match status" value="1"/>
</dbReference>
<comment type="subcellular location">
    <subcellularLocation>
        <location evidence="1">Membrane</location>
        <topology evidence="1">Multi-pass membrane protein</topology>
    </subcellularLocation>
</comment>
<dbReference type="GO" id="GO:0050291">
    <property type="term" value="F:sphingosine N-acyltransferase activity"/>
    <property type="evidence" value="ECO:0007669"/>
    <property type="project" value="InterPro"/>
</dbReference>
<dbReference type="InterPro" id="IPR006634">
    <property type="entry name" value="TLC-dom"/>
</dbReference>
<name>A0A1Y2EMN9_9FUNG</name>
<dbReference type="PANTHER" id="PTHR12560">
    <property type="entry name" value="LONGEVITY ASSURANCE FACTOR 1 LAG1"/>
    <property type="match status" value="1"/>
</dbReference>
<evidence type="ECO:0000256" key="1">
    <source>
        <dbReference type="ARBA" id="ARBA00004141"/>
    </source>
</evidence>
<organism evidence="9 10">
    <name type="scientific">Neocallimastix californiae</name>
    <dbReference type="NCBI Taxonomy" id="1754190"/>
    <lineage>
        <taxon>Eukaryota</taxon>
        <taxon>Fungi</taxon>
        <taxon>Fungi incertae sedis</taxon>
        <taxon>Chytridiomycota</taxon>
        <taxon>Chytridiomycota incertae sedis</taxon>
        <taxon>Neocallimastigomycetes</taxon>
        <taxon>Neocallimastigales</taxon>
        <taxon>Neocallimastigaceae</taxon>
        <taxon>Neocallimastix</taxon>
    </lineage>
</organism>
<dbReference type="InterPro" id="IPR016439">
    <property type="entry name" value="Lag1/Lac1-like"/>
</dbReference>
<dbReference type="PANTHER" id="PTHR12560:SF0">
    <property type="entry name" value="LD18904P"/>
    <property type="match status" value="1"/>
</dbReference>
<feature type="transmembrane region" description="Helical" evidence="7">
    <location>
        <begin position="33"/>
        <end position="55"/>
    </location>
</feature>
<dbReference type="Proteomes" id="UP000193920">
    <property type="component" value="Unassembled WGS sequence"/>
</dbReference>
<evidence type="ECO:0000256" key="7">
    <source>
        <dbReference type="SAM" id="Phobius"/>
    </source>
</evidence>
<dbReference type="OrthoDB" id="537032at2759"/>
<dbReference type="EMBL" id="MCOG01000037">
    <property type="protein sequence ID" value="ORY72789.1"/>
    <property type="molecule type" value="Genomic_DNA"/>
</dbReference>
<protein>
    <recommendedName>
        <fullName evidence="8">TLC domain-containing protein</fullName>
    </recommendedName>
</protein>
<evidence type="ECO:0000256" key="3">
    <source>
        <dbReference type="ARBA" id="ARBA00022692"/>
    </source>
</evidence>
<feature type="transmembrane region" description="Helical" evidence="7">
    <location>
        <begin position="122"/>
        <end position="144"/>
    </location>
</feature>
<feature type="domain" description="TLC" evidence="8">
    <location>
        <begin position="123"/>
        <end position="335"/>
    </location>
</feature>
<dbReference type="PIRSF" id="PIRSF005225">
    <property type="entry name" value="LAG1_LAC1"/>
    <property type="match status" value="1"/>
</dbReference>
<feature type="transmembrane region" description="Helical" evidence="7">
    <location>
        <begin position="81"/>
        <end position="101"/>
    </location>
</feature>
<evidence type="ECO:0000256" key="5">
    <source>
        <dbReference type="ARBA" id="ARBA00023136"/>
    </source>
</evidence>
<accession>A0A1Y2EMN9</accession>
<sequence length="372" mass="44423">MAKTKTDIKKRNSSKKKKSLIKRLFKTESTRDAIFFFTALFVILPAGLIFLYISFNIYRERKEFANKHNFIYTPDIRDFKLALIFFAIIYFVRVNSVKYIFMKRAEKTVIDFPSKEYRQKKVFKAAYARFRCLWYIFIVSVGYYCLKDVEWFPRTLGGKARYKDLNLFWDELPYQPQERKVVIYYMIQIGSAICTFVLRFKQNHTRNNYSELLLHDMATIMLLSMSYLNNYLRMGSVVLFLHDISDIFSYGCKIFVDTVHEYITLFFYFGLVSTWFYTRIIIYPFEIILQCFTNNIWARPELVGYMIIAICLSTLLCLHIYWIIVFISIGTKYLRTGEADDLQDTEKTEDYTQSKLSTARTNLKKKKNTKHQ</sequence>
<evidence type="ECO:0000256" key="2">
    <source>
        <dbReference type="ARBA" id="ARBA00009808"/>
    </source>
</evidence>
<reference evidence="9 10" key="1">
    <citation type="submission" date="2016-08" db="EMBL/GenBank/DDBJ databases">
        <title>A Parts List for Fungal Cellulosomes Revealed by Comparative Genomics.</title>
        <authorList>
            <consortium name="DOE Joint Genome Institute"/>
            <person name="Haitjema C.H."/>
            <person name="Gilmore S.P."/>
            <person name="Henske J.K."/>
            <person name="Solomon K.V."/>
            <person name="De Groot R."/>
            <person name="Kuo A."/>
            <person name="Mondo S.J."/>
            <person name="Salamov A.A."/>
            <person name="Labutti K."/>
            <person name="Zhao Z."/>
            <person name="Chiniquy J."/>
            <person name="Barry K."/>
            <person name="Brewer H.M."/>
            <person name="Purvine S.O."/>
            <person name="Wright A.T."/>
            <person name="Boxma B."/>
            <person name="Van Alen T."/>
            <person name="Hackstein J.H."/>
            <person name="Baker S.E."/>
            <person name="Grigoriev I.V."/>
            <person name="O'Malley M.A."/>
        </authorList>
    </citation>
    <scope>NUCLEOTIDE SEQUENCE [LARGE SCALE GENOMIC DNA]</scope>
    <source>
        <strain evidence="9 10">G1</strain>
    </source>
</reference>
<dbReference type="Pfam" id="PF03798">
    <property type="entry name" value="TRAM_LAG1_CLN8"/>
    <property type="match status" value="1"/>
</dbReference>
<feature type="region of interest" description="Disordered" evidence="6">
    <location>
        <begin position="353"/>
        <end position="372"/>
    </location>
</feature>
<dbReference type="GO" id="GO:0005783">
    <property type="term" value="C:endoplasmic reticulum"/>
    <property type="evidence" value="ECO:0007669"/>
    <property type="project" value="TreeGrafter"/>
</dbReference>
<evidence type="ECO:0000313" key="10">
    <source>
        <dbReference type="Proteomes" id="UP000193920"/>
    </source>
</evidence>
<dbReference type="STRING" id="1754190.A0A1Y2EMN9"/>
<keyword evidence="3 7" id="KW-0812">Transmembrane</keyword>
<comment type="caution">
    <text evidence="9">The sequence shown here is derived from an EMBL/GenBank/DDBJ whole genome shotgun (WGS) entry which is preliminary data.</text>
</comment>